<proteinExistence type="predicted"/>
<reference evidence="1" key="1">
    <citation type="submission" date="2020-11" db="EMBL/GenBank/DDBJ databases">
        <title>Adaptations for nitrogen fixation in a non-lichenized fungal sporocarp promotes dispersal by wood-feeding termites.</title>
        <authorList>
            <consortium name="DOE Joint Genome Institute"/>
            <person name="Koch R.A."/>
            <person name="Yoon G."/>
            <person name="Arayal U."/>
            <person name="Lail K."/>
            <person name="Amirebrahimi M."/>
            <person name="Labutti K."/>
            <person name="Lipzen A."/>
            <person name="Riley R."/>
            <person name="Barry K."/>
            <person name="Henrissat B."/>
            <person name="Grigoriev I.V."/>
            <person name="Herr J.R."/>
            <person name="Aime M.C."/>
        </authorList>
    </citation>
    <scope>NUCLEOTIDE SEQUENCE</scope>
    <source>
        <strain evidence="1">MCA 3950</strain>
    </source>
</reference>
<evidence type="ECO:0000313" key="1">
    <source>
        <dbReference type="EMBL" id="KAG7449132.1"/>
    </source>
</evidence>
<dbReference type="AlphaFoldDB" id="A0A9P7VYA0"/>
<dbReference type="EMBL" id="MU250528">
    <property type="protein sequence ID" value="KAG7449132.1"/>
    <property type="molecule type" value="Genomic_DNA"/>
</dbReference>
<organism evidence="1 2">
    <name type="scientific">Guyanagaster necrorhizus</name>
    <dbReference type="NCBI Taxonomy" id="856835"/>
    <lineage>
        <taxon>Eukaryota</taxon>
        <taxon>Fungi</taxon>
        <taxon>Dikarya</taxon>
        <taxon>Basidiomycota</taxon>
        <taxon>Agaricomycotina</taxon>
        <taxon>Agaricomycetes</taxon>
        <taxon>Agaricomycetidae</taxon>
        <taxon>Agaricales</taxon>
        <taxon>Marasmiineae</taxon>
        <taxon>Physalacriaceae</taxon>
        <taxon>Guyanagaster</taxon>
    </lineage>
</organism>
<dbReference type="GeneID" id="66104103"/>
<dbReference type="OrthoDB" id="2991595at2759"/>
<keyword evidence="2" id="KW-1185">Reference proteome</keyword>
<sequence>MCVRIPIIETLNRQKPGIARAAEVISLCVRHVSGKSPAYPEKAYNFRDEDDMNRGCIGYCELKFYGDQALIAQLVQLCIATANTDQCAVIFDRMRSGKKRDTEAWRFYEAFVPDMAKVIEAHPELRPPFKGFFEDAVSEFLDQGKEASESLTLALFYPRVSDAISNARAVRNFDYREHAESQISSTMSVCPGAPNFNQHGSAEDYPYDCRTECGARRQGLPYAEGGHTPTIPSPVHLSSTFWISPMTLALMILSASIS</sequence>
<name>A0A9P7VYA0_9AGAR</name>
<dbReference type="Proteomes" id="UP000812287">
    <property type="component" value="Unassembled WGS sequence"/>
</dbReference>
<accession>A0A9P7VYA0</accession>
<gene>
    <name evidence="1" type="ORF">BT62DRAFT_664604</name>
</gene>
<comment type="caution">
    <text evidence="1">The sequence shown here is derived from an EMBL/GenBank/DDBJ whole genome shotgun (WGS) entry which is preliminary data.</text>
</comment>
<evidence type="ECO:0000313" key="2">
    <source>
        <dbReference type="Proteomes" id="UP000812287"/>
    </source>
</evidence>
<protein>
    <submittedName>
        <fullName evidence="1">Uncharacterized protein</fullName>
    </submittedName>
</protein>
<dbReference type="RefSeq" id="XP_043042632.1">
    <property type="nucleotide sequence ID" value="XM_043181807.1"/>
</dbReference>